<dbReference type="Proteomes" id="UP000515934">
    <property type="component" value="Chromosome"/>
</dbReference>
<feature type="region of interest" description="Disordered" evidence="2">
    <location>
        <begin position="549"/>
        <end position="601"/>
    </location>
</feature>
<evidence type="ECO:0000256" key="1">
    <source>
        <dbReference type="SAM" id="Coils"/>
    </source>
</evidence>
<proteinExistence type="predicted"/>
<feature type="region of interest" description="Disordered" evidence="2">
    <location>
        <begin position="244"/>
        <end position="284"/>
    </location>
</feature>
<evidence type="ECO:0000313" key="4">
    <source>
        <dbReference type="EMBL" id="QNN63378.1"/>
    </source>
</evidence>
<dbReference type="InterPro" id="IPR003615">
    <property type="entry name" value="HNH_nuc"/>
</dbReference>
<dbReference type="KEGG" id="ldn:H9L06_03385"/>
<dbReference type="InterPro" id="IPR003870">
    <property type="entry name" value="DUF222"/>
</dbReference>
<feature type="compositionally biased region" description="Low complexity" evidence="2">
    <location>
        <begin position="244"/>
        <end position="283"/>
    </location>
</feature>
<dbReference type="Gene3D" id="1.10.30.50">
    <property type="match status" value="1"/>
</dbReference>
<name>A0A7G9S6A3_9MICO</name>
<dbReference type="EMBL" id="CP060716">
    <property type="protein sequence ID" value="QNN63378.1"/>
    <property type="molecule type" value="Genomic_DNA"/>
</dbReference>
<dbReference type="CDD" id="cd00085">
    <property type="entry name" value="HNHc"/>
    <property type="match status" value="1"/>
</dbReference>
<dbReference type="Pfam" id="PF02720">
    <property type="entry name" value="DUF222"/>
    <property type="match status" value="1"/>
</dbReference>
<dbReference type="SMART" id="SM00507">
    <property type="entry name" value="HNHc"/>
    <property type="match status" value="1"/>
</dbReference>
<feature type="compositionally biased region" description="Basic and acidic residues" evidence="2">
    <location>
        <begin position="581"/>
        <end position="595"/>
    </location>
</feature>
<protein>
    <submittedName>
        <fullName evidence="4">DUF222 domain-containing protein</fullName>
    </submittedName>
</protein>
<dbReference type="RefSeq" id="WP_187555845.1">
    <property type="nucleotide sequence ID" value="NZ_CP060716.1"/>
</dbReference>
<organism evidence="4 5">
    <name type="scientific">Leucobacter denitrificans</name>
    <dbReference type="NCBI Taxonomy" id="683042"/>
    <lineage>
        <taxon>Bacteria</taxon>
        <taxon>Bacillati</taxon>
        <taxon>Actinomycetota</taxon>
        <taxon>Actinomycetes</taxon>
        <taxon>Micrococcales</taxon>
        <taxon>Microbacteriaceae</taxon>
        <taxon>Leucobacter</taxon>
    </lineage>
</organism>
<dbReference type="AlphaFoldDB" id="A0A7G9S6A3"/>
<evidence type="ECO:0000259" key="3">
    <source>
        <dbReference type="SMART" id="SM00507"/>
    </source>
</evidence>
<feature type="domain" description="HNH nuclease" evidence="3">
    <location>
        <begin position="435"/>
        <end position="487"/>
    </location>
</feature>
<feature type="compositionally biased region" description="Low complexity" evidence="2">
    <location>
        <begin position="352"/>
        <end position="373"/>
    </location>
</feature>
<keyword evidence="5" id="KW-1185">Reference proteome</keyword>
<accession>A0A7G9S6A3</accession>
<evidence type="ECO:0000256" key="2">
    <source>
        <dbReference type="SAM" id="MobiDB-lite"/>
    </source>
</evidence>
<gene>
    <name evidence="4" type="ORF">H9L06_03385</name>
</gene>
<feature type="coiled-coil region" evidence="1">
    <location>
        <begin position="31"/>
        <end position="58"/>
    </location>
</feature>
<feature type="region of interest" description="Disordered" evidence="2">
    <location>
        <begin position="1"/>
        <end position="22"/>
    </location>
</feature>
<reference evidence="4 5" key="1">
    <citation type="submission" date="2020-08" db="EMBL/GenBank/DDBJ databases">
        <title>Genome sequence of Leucobacter denitrificans KACC 14055T.</title>
        <authorList>
            <person name="Hyun D.-W."/>
            <person name="Bae J.-W."/>
        </authorList>
    </citation>
    <scope>NUCLEOTIDE SEQUENCE [LARGE SCALE GENOMIC DNA]</scope>
    <source>
        <strain evidence="4 5">KACC 14055</strain>
    </source>
</reference>
<evidence type="ECO:0000313" key="5">
    <source>
        <dbReference type="Proteomes" id="UP000515934"/>
    </source>
</evidence>
<keyword evidence="1" id="KW-0175">Coiled coil</keyword>
<feature type="region of interest" description="Disordered" evidence="2">
    <location>
        <begin position="347"/>
        <end position="387"/>
    </location>
</feature>
<sequence>MNSQPTPHDPGSGAPERRVAFGADSPNLDALAAALCALEEAERLARRAEADRLVALAELERVAALEAQQCNDDSPLERSFAYRATIAEAAVALHVTERSTERQVSQAAQLVTQYPATVDALREAKIARAHALVVLDAGSLIGELGVPDTEETRAVRASFEARVLEVAEVESPNRLRTFARRVAEQHARVSLEERHEREKQNRNVWLTPREDGMAELGAYLPADTASAIFSRITQAAKQQAAVDAGAVESNASEPATPAESPSAEAPSSDSRSAESPSAESAAPFVAKRRSLGELRADVFSELLLDGDTLSAEGAATGQYFSIQGIVQVSTPLSHLLDADSSNIAGSKSTGHQFAGSQFAGSQSADSQSADSQSPGAHSANVRHSQLPLPELQGYGPIPVSMAKRIAAEAPVWFSAITDPETGNVLSVDRYRPSEQQKRFLAIRDERCRFLGCQMPAHRCEIDHTVDAALGGPTTTTNLGHLCKSHHRLKHHSGWKVIQRPDGNYEWTSPTGRRRVDRPPSRVRFKVGESSAGQTSAPVAESRVNLLVDHSAEASADPPDGHTSKASADLSSDAPEIPEWATRVDPRRPIEQRLGPEVEFPF</sequence>